<protein>
    <submittedName>
        <fullName evidence="2">Uncharacterized protein</fullName>
    </submittedName>
</protein>
<dbReference type="Proteomes" id="UP000191897">
    <property type="component" value="Unassembled WGS sequence"/>
</dbReference>
<dbReference type="AlphaFoldDB" id="A0A1S7SF78"/>
<feature type="compositionally biased region" description="Polar residues" evidence="1">
    <location>
        <begin position="143"/>
        <end position="164"/>
    </location>
</feature>
<evidence type="ECO:0000313" key="3">
    <source>
        <dbReference type="Proteomes" id="UP000191897"/>
    </source>
</evidence>
<reference evidence="2 3" key="1">
    <citation type="submission" date="2016-01" db="EMBL/GenBank/DDBJ databases">
        <authorList>
            <person name="Oliw E.H."/>
        </authorList>
    </citation>
    <scope>NUCLEOTIDE SEQUENCE [LARGE SCALE GENOMIC DNA]</scope>
    <source>
        <strain evidence="2 3">Kerr 14</strain>
    </source>
</reference>
<feature type="region of interest" description="Disordered" evidence="1">
    <location>
        <begin position="137"/>
        <end position="173"/>
    </location>
</feature>
<sequence>MDGGDLIGSDIRRDFNLAFQCPILARAAFVRGIATGRPGARGIFTTRGLNENVGPGNPVLLHEVFDGEVSRRTCFERCAYCRGAVVCHVNLSFLFHYLFKRCWHRSGFTTMLFGDLYFGDYVETAIQTLRPEPMIQCTKAPEPSSQRLVSSGMESENEYGSTSRSMERSPEDW</sequence>
<evidence type="ECO:0000313" key="2">
    <source>
        <dbReference type="EMBL" id="CUX67386.1"/>
    </source>
</evidence>
<organism evidence="2 3">
    <name type="scientific">Agrobacterium tumefaciens str. Kerr 14</name>
    <dbReference type="NCBI Taxonomy" id="1183424"/>
    <lineage>
        <taxon>Bacteria</taxon>
        <taxon>Pseudomonadati</taxon>
        <taxon>Pseudomonadota</taxon>
        <taxon>Alphaproteobacteria</taxon>
        <taxon>Hyphomicrobiales</taxon>
        <taxon>Rhizobiaceae</taxon>
        <taxon>Rhizobium/Agrobacterium group</taxon>
        <taxon>Agrobacterium</taxon>
        <taxon>Agrobacterium tumefaciens complex</taxon>
    </lineage>
</organism>
<accession>A0A1S7SF78</accession>
<name>A0A1S7SF78_AGRTU</name>
<dbReference type="EMBL" id="FBWC01000041">
    <property type="protein sequence ID" value="CUX67386.1"/>
    <property type="molecule type" value="Genomic_DNA"/>
</dbReference>
<proteinExistence type="predicted"/>
<gene>
    <name evidence="2" type="ORF">AGR4C_pb20121</name>
</gene>
<evidence type="ECO:0000256" key="1">
    <source>
        <dbReference type="SAM" id="MobiDB-lite"/>
    </source>
</evidence>